<accession>G7YI39</accession>
<keyword evidence="2" id="KW-1185">Reference proteome</keyword>
<reference key="2">
    <citation type="submission" date="2011-10" db="EMBL/GenBank/DDBJ databases">
        <title>The genome and transcriptome sequence of Clonorchis sinensis provide insights into the carcinogenic liver fluke.</title>
        <authorList>
            <person name="Wang X."/>
            <person name="Huang Y."/>
            <person name="Chen W."/>
            <person name="Liu H."/>
            <person name="Guo L."/>
            <person name="Chen Y."/>
            <person name="Luo F."/>
            <person name="Zhou W."/>
            <person name="Sun J."/>
            <person name="Mao Q."/>
            <person name="Liang P."/>
            <person name="Zhou C."/>
            <person name="Tian Y."/>
            <person name="Men J."/>
            <person name="Lv X."/>
            <person name="Huang L."/>
            <person name="Zhou J."/>
            <person name="Hu Y."/>
            <person name="Li R."/>
            <person name="Zhang F."/>
            <person name="Lei H."/>
            <person name="Li X."/>
            <person name="Hu X."/>
            <person name="Liang C."/>
            <person name="Xu J."/>
            <person name="Wu Z."/>
            <person name="Yu X."/>
        </authorList>
    </citation>
    <scope>NUCLEOTIDE SEQUENCE</scope>
    <source>
        <strain>Henan</strain>
    </source>
</reference>
<organism evidence="1 2">
    <name type="scientific">Clonorchis sinensis</name>
    <name type="common">Chinese liver fluke</name>
    <dbReference type="NCBI Taxonomy" id="79923"/>
    <lineage>
        <taxon>Eukaryota</taxon>
        <taxon>Metazoa</taxon>
        <taxon>Spiralia</taxon>
        <taxon>Lophotrochozoa</taxon>
        <taxon>Platyhelminthes</taxon>
        <taxon>Trematoda</taxon>
        <taxon>Digenea</taxon>
        <taxon>Opisthorchiida</taxon>
        <taxon>Opisthorchiata</taxon>
        <taxon>Opisthorchiidae</taxon>
        <taxon>Clonorchis</taxon>
    </lineage>
</organism>
<dbReference type="Proteomes" id="UP000008909">
    <property type="component" value="Unassembled WGS sequence"/>
</dbReference>
<proteinExistence type="predicted"/>
<dbReference type="EMBL" id="DF143325">
    <property type="protein sequence ID" value="GAA52622.1"/>
    <property type="molecule type" value="Genomic_DNA"/>
</dbReference>
<name>G7YI39_CLOSI</name>
<reference evidence="1" key="1">
    <citation type="journal article" date="2011" name="Genome Biol.">
        <title>The draft genome of the carcinogenic human liver fluke Clonorchis sinensis.</title>
        <authorList>
            <person name="Wang X."/>
            <person name="Chen W."/>
            <person name="Huang Y."/>
            <person name="Sun J."/>
            <person name="Men J."/>
            <person name="Liu H."/>
            <person name="Luo F."/>
            <person name="Guo L."/>
            <person name="Lv X."/>
            <person name="Deng C."/>
            <person name="Zhou C."/>
            <person name="Fan Y."/>
            <person name="Li X."/>
            <person name="Huang L."/>
            <person name="Hu Y."/>
            <person name="Liang C."/>
            <person name="Hu X."/>
            <person name="Xu J."/>
            <person name="Yu X."/>
        </authorList>
    </citation>
    <scope>NUCLEOTIDE SEQUENCE [LARGE SCALE GENOMIC DNA]</scope>
    <source>
        <strain evidence="1">Henan</strain>
    </source>
</reference>
<gene>
    <name evidence="1" type="ORF">CLF_108468</name>
</gene>
<protein>
    <recommendedName>
        <fullName evidence="3">Reverse transcriptase domain-containing protein</fullName>
    </recommendedName>
</protein>
<sequence>MGRTLEGLQNTSVQIACEEYLVDLEYADDIVLVFEEEKALAFLNELTKVTPPFGWGPRDPHCAWLYTLQDMAANRCQWRSCCQFYTDCLNECLEVLSNKSWLYGSEASVWNTDVMLSMMMMWGKAGCSRKRIAGIYNCFVTNSVDESVQELNLNIPIQA</sequence>
<evidence type="ECO:0008006" key="3">
    <source>
        <dbReference type="Google" id="ProtNLM"/>
    </source>
</evidence>
<evidence type="ECO:0000313" key="2">
    <source>
        <dbReference type="Proteomes" id="UP000008909"/>
    </source>
</evidence>
<dbReference type="AlphaFoldDB" id="G7YI39"/>
<evidence type="ECO:0000313" key="1">
    <source>
        <dbReference type="EMBL" id="GAA52622.1"/>
    </source>
</evidence>